<dbReference type="EMBL" id="SBKQ01000001">
    <property type="protein sequence ID" value="RXR35575.1"/>
    <property type="molecule type" value="Genomic_DNA"/>
</dbReference>
<feature type="signal peptide" evidence="1">
    <location>
        <begin position="1"/>
        <end position="18"/>
    </location>
</feature>
<reference evidence="3" key="1">
    <citation type="submission" date="2019-01" db="EMBL/GenBank/DDBJ databases">
        <title>Cytophagaceae bacterium strain CAR-16.</title>
        <authorList>
            <person name="Chen W.-M."/>
        </authorList>
    </citation>
    <scope>NUCLEOTIDE SEQUENCE [LARGE SCALE GENOMIC DNA]</scope>
    <source>
        <strain evidence="3">ICH-30</strain>
    </source>
</reference>
<dbReference type="OrthoDB" id="1143207at2"/>
<accession>A0A4Q1L086</accession>
<dbReference type="Proteomes" id="UP000289734">
    <property type="component" value="Unassembled WGS sequence"/>
</dbReference>
<sequence length="264" mass="30843">MKKIIISFWMFFAALAFSQEKKITPILLSSQQLIADEFITMDSFGYYYFIKGNVFYKQKENELLQYKNLSLGKITHVDLQNPLKIVLFYEGFNSVITLDNQLNETASINFSKIQNNPIVTTAAGLASQNRLWIFNSLQMQLGLYDFNKQVFQPLSQPFQQPIVFYQTDYNQFYWIDSNGLVSYSDVFGKVSSLGKIPPFDLAQIITNELMVYQSGNQLYYHYFKDNKSSLINLGEKIIEKFQIKDQFLLIFTNNEIRKYQINLP</sequence>
<keyword evidence="1" id="KW-0732">Signal</keyword>
<evidence type="ECO:0000313" key="2">
    <source>
        <dbReference type="EMBL" id="RXR35575.1"/>
    </source>
</evidence>
<dbReference type="RefSeq" id="WP_129462995.1">
    <property type="nucleotide sequence ID" value="NZ_SBKQ01000001.1"/>
</dbReference>
<keyword evidence="3" id="KW-1185">Reference proteome</keyword>
<proteinExistence type="predicted"/>
<protein>
    <submittedName>
        <fullName evidence="2">Uncharacterized protein</fullName>
    </submittedName>
</protein>
<evidence type="ECO:0000256" key="1">
    <source>
        <dbReference type="SAM" id="SignalP"/>
    </source>
</evidence>
<organism evidence="2 3">
    <name type="scientific">Flavobacterium piscinae</name>
    <dbReference type="NCBI Taxonomy" id="2506424"/>
    <lineage>
        <taxon>Bacteria</taxon>
        <taxon>Pseudomonadati</taxon>
        <taxon>Bacteroidota</taxon>
        <taxon>Flavobacteriia</taxon>
        <taxon>Flavobacteriales</taxon>
        <taxon>Flavobacteriaceae</taxon>
        <taxon>Flavobacterium</taxon>
    </lineage>
</organism>
<comment type="caution">
    <text evidence="2">The sequence shown here is derived from an EMBL/GenBank/DDBJ whole genome shotgun (WGS) entry which is preliminary data.</text>
</comment>
<gene>
    <name evidence="2" type="ORF">EQG68_01370</name>
</gene>
<feature type="chain" id="PRO_5020244785" evidence="1">
    <location>
        <begin position="19"/>
        <end position="264"/>
    </location>
</feature>
<name>A0A4Q1L086_9FLAO</name>
<dbReference type="AlphaFoldDB" id="A0A4Q1L086"/>
<evidence type="ECO:0000313" key="3">
    <source>
        <dbReference type="Proteomes" id="UP000289734"/>
    </source>
</evidence>